<dbReference type="InterPro" id="IPR047057">
    <property type="entry name" value="MerR_fam"/>
</dbReference>
<dbReference type="Gene3D" id="1.10.1660.10">
    <property type="match status" value="1"/>
</dbReference>
<dbReference type="EMBL" id="CP031198">
    <property type="protein sequence ID" value="QCZ54338.1"/>
    <property type="molecule type" value="Genomic_DNA"/>
</dbReference>
<reference evidence="4" key="4">
    <citation type="submission" date="2022-09" db="EMBL/GenBank/DDBJ databases">
        <title>Genome-inferred correspondence between phylogeny and metabolic traits in the wild Drosophila gut microbiome.</title>
        <authorList>
            <person name="Bueno E."/>
            <person name="Blow F."/>
            <person name="Douglas A.E."/>
        </authorList>
    </citation>
    <scope>NUCLEOTIDE SEQUENCE</scope>
    <source>
        <strain evidence="4">Dm-2019-70</strain>
    </source>
</reference>
<dbReference type="GO" id="GO:0003700">
    <property type="term" value="F:DNA-binding transcription factor activity"/>
    <property type="evidence" value="ECO:0007669"/>
    <property type="project" value="InterPro"/>
</dbReference>
<dbReference type="Pfam" id="PF13411">
    <property type="entry name" value="MerR_1"/>
    <property type="match status" value="1"/>
</dbReference>
<reference evidence="6 8" key="2">
    <citation type="submission" date="2018-07" db="EMBL/GenBank/DDBJ databases">
        <authorList>
            <person name="Feyereisen M."/>
        </authorList>
    </citation>
    <scope>NUCLEOTIDE SEQUENCE [LARGE SCALE GENOMIC DNA]</scope>
    <source>
        <strain evidence="6 8">UCCLBBS449</strain>
    </source>
</reference>
<dbReference type="GO" id="GO:0003677">
    <property type="term" value="F:DNA binding"/>
    <property type="evidence" value="ECO:0007669"/>
    <property type="project" value="UniProtKB-KW"/>
</dbReference>
<feature type="region of interest" description="Disordered" evidence="2">
    <location>
        <begin position="127"/>
        <end position="149"/>
    </location>
</feature>
<dbReference type="SMART" id="SM00422">
    <property type="entry name" value="HTH_MERR"/>
    <property type="match status" value="1"/>
</dbReference>
<dbReference type="InterPro" id="IPR009061">
    <property type="entry name" value="DNA-bd_dom_put_sf"/>
</dbReference>
<dbReference type="EMBL" id="NVYO01000001">
    <property type="protein sequence ID" value="PBQ24888.1"/>
    <property type="molecule type" value="Genomic_DNA"/>
</dbReference>
<evidence type="ECO:0000256" key="1">
    <source>
        <dbReference type="ARBA" id="ARBA00023125"/>
    </source>
</evidence>
<organism evidence="4 9">
    <name type="scientific">Levilactobacillus brevis</name>
    <name type="common">Lactobacillus brevis</name>
    <dbReference type="NCBI Taxonomy" id="1580"/>
    <lineage>
        <taxon>Bacteria</taxon>
        <taxon>Bacillati</taxon>
        <taxon>Bacillota</taxon>
        <taxon>Bacilli</taxon>
        <taxon>Lactobacillales</taxon>
        <taxon>Lactobacillaceae</taxon>
        <taxon>Levilactobacillus</taxon>
    </lineage>
</organism>
<feature type="domain" description="HTH merR-type" evidence="3">
    <location>
        <begin position="1"/>
        <end position="69"/>
    </location>
</feature>
<dbReference type="Proteomes" id="UP000676478">
    <property type="component" value="Unassembled WGS sequence"/>
</dbReference>
<dbReference type="RefSeq" id="WP_021742142.1">
    <property type="nucleotide sequence ID" value="NZ_CAKMAP010000001.1"/>
</dbReference>
<dbReference type="CDD" id="cd01109">
    <property type="entry name" value="HTH_YyaN"/>
    <property type="match status" value="1"/>
</dbReference>
<evidence type="ECO:0000313" key="9">
    <source>
        <dbReference type="Proteomes" id="UP000676478"/>
    </source>
</evidence>
<evidence type="ECO:0000313" key="4">
    <source>
        <dbReference type="EMBL" id="MBS1010425.1"/>
    </source>
</evidence>
<evidence type="ECO:0000313" key="6">
    <source>
        <dbReference type="EMBL" id="QCZ54338.1"/>
    </source>
</evidence>
<dbReference type="AlphaFoldDB" id="A0A0C1M383"/>
<sequence>MNIKEASEQTGVSSAAIRYYEKESLIPAIDRTEVGNRDIDERILRRIRFVTQMRAAGMSIDNLRRYIELFDAQEDNTKEQIALLKTQLATMEEKRDDLQSAIDHLNYKLNHFYDHMETTEEELRELEREHQAKQAADGDDDVAGDGFNY</sequence>
<evidence type="ECO:0000259" key="3">
    <source>
        <dbReference type="PROSITE" id="PS50937"/>
    </source>
</evidence>
<accession>A0A0C1M383</accession>
<dbReference type="SUPFAM" id="SSF46955">
    <property type="entry name" value="Putative DNA-binding domain"/>
    <property type="match status" value="1"/>
</dbReference>
<gene>
    <name evidence="5" type="ORF">CNR29_12980</name>
    <name evidence="4" type="ORF">JK167_06215</name>
    <name evidence="6" type="ORF">UCCLBBS449_2436</name>
</gene>
<evidence type="ECO:0000313" key="5">
    <source>
        <dbReference type="EMBL" id="PBQ24888.1"/>
    </source>
</evidence>
<dbReference type="OrthoDB" id="9811174at2"/>
<evidence type="ECO:0000313" key="7">
    <source>
        <dbReference type="Proteomes" id="UP000217918"/>
    </source>
</evidence>
<dbReference type="GeneID" id="56994172"/>
<dbReference type="InterPro" id="IPR000551">
    <property type="entry name" value="MerR-type_HTH_dom"/>
</dbReference>
<proteinExistence type="predicted"/>
<keyword evidence="1" id="KW-0238">DNA-binding</keyword>
<dbReference type="Proteomes" id="UP000307074">
    <property type="component" value="Chromosome"/>
</dbReference>
<name>A0A0C1M383_LEVBR</name>
<dbReference type="PANTHER" id="PTHR30204">
    <property type="entry name" value="REDOX-CYCLING DRUG-SENSING TRANSCRIPTIONAL ACTIVATOR SOXR"/>
    <property type="match status" value="1"/>
</dbReference>
<dbReference type="Proteomes" id="UP000217918">
    <property type="component" value="Unassembled WGS sequence"/>
</dbReference>
<evidence type="ECO:0000313" key="8">
    <source>
        <dbReference type="Proteomes" id="UP000307074"/>
    </source>
</evidence>
<reference evidence="4" key="3">
    <citation type="submission" date="2020-12" db="EMBL/GenBank/DDBJ databases">
        <authorList>
            <person name="Mcmullen J.G."/>
        </authorList>
    </citation>
    <scope>NUCLEOTIDE SEQUENCE</scope>
    <source>
        <strain evidence="4">Dm-2019-70</strain>
    </source>
</reference>
<reference evidence="5 7" key="1">
    <citation type="submission" date="2017-09" db="EMBL/GenBank/DDBJ databases">
        <title>Genome sequence of Lactobacillus brevis D7.</title>
        <authorList>
            <person name="Kwon M.-S."/>
            <person name="Lim S.K."/>
            <person name="Choi H.-J."/>
        </authorList>
    </citation>
    <scope>NUCLEOTIDE SEQUENCE [LARGE SCALE GENOMIC DNA]</scope>
    <source>
        <strain evidence="5 7">D7</strain>
    </source>
</reference>
<evidence type="ECO:0000256" key="2">
    <source>
        <dbReference type="SAM" id="MobiDB-lite"/>
    </source>
</evidence>
<dbReference type="EMBL" id="JAERKF010000006">
    <property type="protein sequence ID" value="MBS1010425.1"/>
    <property type="molecule type" value="Genomic_DNA"/>
</dbReference>
<protein>
    <submittedName>
        <fullName evidence="4">MerR family transcriptional regulator</fullName>
    </submittedName>
    <submittedName>
        <fullName evidence="6">Transcriptional regulator2C MerR family</fullName>
    </submittedName>
</protein>
<dbReference type="PROSITE" id="PS50937">
    <property type="entry name" value="HTH_MERR_2"/>
    <property type="match status" value="1"/>
</dbReference>
<dbReference type="PANTHER" id="PTHR30204:SF98">
    <property type="entry name" value="HTH-TYPE TRANSCRIPTIONAL REGULATOR ADHR"/>
    <property type="match status" value="1"/>
</dbReference>